<dbReference type="PANTHER" id="PTHR31766">
    <property type="entry name" value="GLABROUS1 ENHANCER-BINDING PROTEIN-LIKE 2"/>
    <property type="match status" value="1"/>
</dbReference>
<dbReference type="InterPro" id="IPR040327">
    <property type="entry name" value="At5g14285-like"/>
</dbReference>
<evidence type="ECO:0000256" key="1">
    <source>
        <dbReference type="SAM" id="Phobius"/>
    </source>
</evidence>
<keyword evidence="1" id="KW-1133">Transmembrane helix</keyword>
<feature type="transmembrane region" description="Helical" evidence="1">
    <location>
        <begin position="133"/>
        <end position="155"/>
    </location>
</feature>
<reference evidence="2 3" key="1">
    <citation type="submission" date="2021-09" db="EMBL/GenBank/DDBJ databases">
        <title>Genomic insights and catalytic innovation underlie evolution of tropane alkaloids biosynthesis.</title>
        <authorList>
            <person name="Wang Y.-J."/>
            <person name="Tian T."/>
            <person name="Huang J.-P."/>
            <person name="Huang S.-X."/>
        </authorList>
    </citation>
    <scope>NUCLEOTIDE SEQUENCE [LARGE SCALE GENOMIC DNA]</scope>
    <source>
        <strain evidence="2">KIB-2018</strain>
        <tissue evidence="2">Leaf</tissue>
    </source>
</reference>
<keyword evidence="1" id="KW-0472">Membrane</keyword>
<organism evidence="2 3">
    <name type="scientific">Erythroxylum novogranatense</name>
    <dbReference type="NCBI Taxonomy" id="1862640"/>
    <lineage>
        <taxon>Eukaryota</taxon>
        <taxon>Viridiplantae</taxon>
        <taxon>Streptophyta</taxon>
        <taxon>Embryophyta</taxon>
        <taxon>Tracheophyta</taxon>
        <taxon>Spermatophyta</taxon>
        <taxon>Magnoliopsida</taxon>
        <taxon>eudicotyledons</taxon>
        <taxon>Gunneridae</taxon>
        <taxon>Pentapetalae</taxon>
        <taxon>rosids</taxon>
        <taxon>fabids</taxon>
        <taxon>Malpighiales</taxon>
        <taxon>Erythroxylaceae</taxon>
        <taxon>Erythroxylum</taxon>
    </lineage>
</organism>
<dbReference type="EMBL" id="JAIWQS010000007">
    <property type="protein sequence ID" value="KAJ8758903.1"/>
    <property type="molecule type" value="Genomic_DNA"/>
</dbReference>
<keyword evidence="1" id="KW-0812">Transmembrane</keyword>
<protein>
    <submittedName>
        <fullName evidence="2">Uncharacterized protein</fullName>
    </submittedName>
</protein>
<sequence>MDTLVLDNPTLVTSFVLFLTVYLFACFVVFRNWGPKHRTEASSSFMSLAHGTPAVVMAIHALLSTQPSPSFASPNSAIHGRLHNSHGAHGLLKLLVPAEITSPCQNVWSIAGYGKSDVAAAAKLYAFLSPPFYTFYTVVRCILGPLLLFEMGLFYLRGAADGLIPGWAWISWIVIIISAILLSMLWIGNHWTNWFREKNSGVQKKLR</sequence>
<dbReference type="Proteomes" id="UP001159364">
    <property type="component" value="Linkage Group LG07"/>
</dbReference>
<proteinExistence type="predicted"/>
<gene>
    <name evidence="2" type="ORF">K2173_002682</name>
</gene>
<comment type="caution">
    <text evidence="2">The sequence shown here is derived from an EMBL/GenBank/DDBJ whole genome shotgun (WGS) entry which is preliminary data.</text>
</comment>
<dbReference type="PANTHER" id="PTHR31766:SF8">
    <property type="entry name" value="TLC DOMAIN-CONTAINING PROTEIN"/>
    <property type="match status" value="1"/>
</dbReference>
<evidence type="ECO:0000313" key="2">
    <source>
        <dbReference type="EMBL" id="KAJ8758903.1"/>
    </source>
</evidence>
<name>A0AAV8SY00_9ROSI</name>
<feature type="transmembrane region" description="Helical" evidence="1">
    <location>
        <begin position="12"/>
        <end position="33"/>
    </location>
</feature>
<dbReference type="AlphaFoldDB" id="A0AAV8SY00"/>
<keyword evidence="3" id="KW-1185">Reference proteome</keyword>
<feature type="transmembrane region" description="Helical" evidence="1">
    <location>
        <begin position="167"/>
        <end position="187"/>
    </location>
</feature>
<accession>A0AAV8SY00</accession>
<evidence type="ECO:0000313" key="3">
    <source>
        <dbReference type="Proteomes" id="UP001159364"/>
    </source>
</evidence>